<evidence type="ECO:0000313" key="2">
    <source>
        <dbReference type="Proteomes" id="UP000231279"/>
    </source>
</evidence>
<proteinExistence type="predicted"/>
<dbReference type="AlphaFoldDB" id="A0A2G9G617"/>
<name>A0A2G9G617_9LAMI</name>
<reference evidence="2" key="1">
    <citation type="journal article" date="2018" name="Gigascience">
        <title>Genome assembly of the Pink Ipe (Handroanthus impetiginosus, Bignoniaceae), a highly valued, ecologically keystone Neotropical timber forest tree.</title>
        <authorList>
            <person name="Silva-Junior O.B."/>
            <person name="Grattapaglia D."/>
            <person name="Novaes E."/>
            <person name="Collevatti R.G."/>
        </authorList>
    </citation>
    <scope>NUCLEOTIDE SEQUENCE [LARGE SCALE GENOMIC DNA]</scope>
    <source>
        <strain evidence="2">cv. UFG-1</strain>
    </source>
</reference>
<comment type="caution">
    <text evidence="1">The sequence shown here is derived from an EMBL/GenBank/DDBJ whole genome shotgun (WGS) entry which is preliminary data.</text>
</comment>
<organism evidence="1 2">
    <name type="scientific">Handroanthus impetiginosus</name>
    <dbReference type="NCBI Taxonomy" id="429701"/>
    <lineage>
        <taxon>Eukaryota</taxon>
        <taxon>Viridiplantae</taxon>
        <taxon>Streptophyta</taxon>
        <taxon>Embryophyta</taxon>
        <taxon>Tracheophyta</taxon>
        <taxon>Spermatophyta</taxon>
        <taxon>Magnoliopsida</taxon>
        <taxon>eudicotyledons</taxon>
        <taxon>Gunneridae</taxon>
        <taxon>Pentapetalae</taxon>
        <taxon>asterids</taxon>
        <taxon>lamiids</taxon>
        <taxon>Lamiales</taxon>
        <taxon>Bignoniaceae</taxon>
        <taxon>Crescentiina</taxon>
        <taxon>Tabebuia alliance</taxon>
        <taxon>Handroanthus</taxon>
    </lineage>
</organism>
<accession>A0A2G9G617</accession>
<sequence>MSYAPASLAEKAGGMYLSKYDVPNITSLLLMGPKGSGKSSLVKQDFSAACLRTTYLHQEEPKFHVNIFPVTYVQKLL</sequence>
<dbReference type="OrthoDB" id="740966at2759"/>
<dbReference type="EMBL" id="NKXS01006767">
    <property type="protein sequence ID" value="PIN00754.1"/>
    <property type="molecule type" value="Genomic_DNA"/>
</dbReference>
<protein>
    <submittedName>
        <fullName evidence="1">Uncharacterized protein</fullName>
    </submittedName>
</protein>
<evidence type="ECO:0000313" key="1">
    <source>
        <dbReference type="EMBL" id="PIN00754.1"/>
    </source>
</evidence>
<dbReference type="Proteomes" id="UP000231279">
    <property type="component" value="Unassembled WGS sequence"/>
</dbReference>
<gene>
    <name evidence="1" type="ORF">CDL12_26738</name>
</gene>
<keyword evidence="2" id="KW-1185">Reference proteome</keyword>